<evidence type="ECO:0000313" key="3">
    <source>
        <dbReference type="Proteomes" id="UP001523216"/>
    </source>
</evidence>
<dbReference type="SUPFAM" id="SSF47413">
    <property type="entry name" value="lambda repressor-like DNA-binding domains"/>
    <property type="match status" value="1"/>
</dbReference>
<evidence type="ECO:0000259" key="1">
    <source>
        <dbReference type="Pfam" id="PF19054"/>
    </source>
</evidence>
<dbReference type="Pfam" id="PF19054">
    <property type="entry name" value="DUF5753"/>
    <property type="match status" value="1"/>
</dbReference>
<dbReference type="EMBL" id="JAMQOL010000015">
    <property type="protein sequence ID" value="MCM4078291.1"/>
    <property type="molecule type" value="Genomic_DNA"/>
</dbReference>
<comment type="caution">
    <text evidence="2">The sequence shown here is derived from an EMBL/GenBank/DDBJ whole genome shotgun (WGS) entry which is preliminary data.</text>
</comment>
<organism evidence="2 3">
    <name type="scientific">Paractinoplanes hotanensis</name>
    <dbReference type="NCBI Taxonomy" id="2906497"/>
    <lineage>
        <taxon>Bacteria</taxon>
        <taxon>Bacillati</taxon>
        <taxon>Actinomycetota</taxon>
        <taxon>Actinomycetes</taxon>
        <taxon>Micromonosporales</taxon>
        <taxon>Micromonosporaceae</taxon>
        <taxon>Paractinoplanes</taxon>
    </lineage>
</organism>
<sequence length="265" mass="28962">MRETIDMTIEEAAASAGISPSHLSRVERALVGVRVPAVRALLTTYGANASMAASLVELAQTATQRGWWHRYAGSIPDKYATYIGFESDASRIWNFEVISIPGLMQTERYTRSILQGGVARLGEEEIERRVEVRMRRQALLHRENPPALWVVLDEAAIRRQVGGAETMAEQMDHLVTTASLPHVDVQVVPFAAGAHPGTPGAFVVLGFADPADRDVVYIETMAGDLYPEVDADVRGAMQAFDRLRAMALSPDDSASLIRDAAKEFA</sequence>
<protein>
    <submittedName>
        <fullName evidence="2">Helix-turn-helix transcriptional regulator</fullName>
    </submittedName>
</protein>
<keyword evidence="3" id="KW-1185">Reference proteome</keyword>
<feature type="domain" description="DUF5753" evidence="1">
    <location>
        <begin position="80"/>
        <end position="258"/>
    </location>
</feature>
<dbReference type="CDD" id="cd00093">
    <property type="entry name" value="HTH_XRE"/>
    <property type="match status" value="1"/>
</dbReference>
<name>A0ABT0XWX8_9ACTN</name>
<dbReference type="Proteomes" id="UP001523216">
    <property type="component" value="Unassembled WGS sequence"/>
</dbReference>
<reference evidence="2 3" key="1">
    <citation type="submission" date="2022-06" db="EMBL/GenBank/DDBJ databases">
        <title>Actinoplanes abujensis sp. nov., isolated from Nigerian arid soil.</title>
        <authorList>
            <person name="Ding P."/>
        </authorList>
    </citation>
    <scope>NUCLEOTIDE SEQUENCE [LARGE SCALE GENOMIC DNA]</scope>
    <source>
        <strain evidence="3">TRM88002</strain>
    </source>
</reference>
<dbReference type="InterPro" id="IPR010982">
    <property type="entry name" value="Lambda_DNA-bd_dom_sf"/>
</dbReference>
<gene>
    <name evidence="2" type="ORF">LXN57_12015</name>
</gene>
<accession>A0ABT0XWX8</accession>
<dbReference type="InterPro" id="IPR043917">
    <property type="entry name" value="DUF5753"/>
</dbReference>
<dbReference type="InterPro" id="IPR001387">
    <property type="entry name" value="Cro/C1-type_HTH"/>
</dbReference>
<dbReference type="Pfam" id="PF13560">
    <property type="entry name" value="HTH_31"/>
    <property type="match status" value="1"/>
</dbReference>
<proteinExistence type="predicted"/>
<evidence type="ECO:0000313" key="2">
    <source>
        <dbReference type="EMBL" id="MCM4078291.1"/>
    </source>
</evidence>